<reference evidence="1 2" key="1">
    <citation type="submission" date="2021-01" db="EMBL/GenBank/DDBJ databases">
        <title>Genomic Encyclopedia of Type Strains, Phase IV (KMG-IV): sequencing the most valuable type-strain genomes for metagenomic binning, comparative biology and taxonomic classification.</title>
        <authorList>
            <person name="Goeker M."/>
        </authorList>
    </citation>
    <scope>NUCLEOTIDE SEQUENCE [LARGE SCALE GENOMIC DNA]</scope>
    <source>
        <strain evidence="1 2">DSM 104297</strain>
    </source>
</reference>
<gene>
    <name evidence="1" type="ORF">JOC83_002027</name>
</gene>
<evidence type="ECO:0000313" key="2">
    <source>
        <dbReference type="Proteomes" id="UP000809829"/>
    </source>
</evidence>
<keyword evidence="2" id="KW-1185">Reference proteome</keyword>
<dbReference type="InterPro" id="IPR022451">
    <property type="entry name" value="CHP03829_YokU"/>
</dbReference>
<evidence type="ECO:0000313" key="1">
    <source>
        <dbReference type="EMBL" id="MBM7703180.1"/>
    </source>
</evidence>
<name>A0ABS2QUN8_9BACI</name>
<dbReference type="NCBIfam" id="TIGR03831">
    <property type="entry name" value="YgiT_finger"/>
    <property type="match status" value="1"/>
</dbReference>
<dbReference type="Pfam" id="PF14122">
    <property type="entry name" value="YokU"/>
    <property type="match status" value="1"/>
</dbReference>
<dbReference type="CDD" id="cd12870">
    <property type="entry name" value="MqsA"/>
    <property type="match status" value="1"/>
</dbReference>
<dbReference type="Proteomes" id="UP000809829">
    <property type="component" value="Unassembled WGS sequence"/>
</dbReference>
<protein>
    <submittedName>
        <fullName evidence="1">YokU family protein</fullName>
    </submittedName>
</protein>
<accession>A0ABS2QUN8</accession>
<dbReference type="RefSeq" id="WP_338038897.1">
    <property type="nucleotide sequence ID" value="NZ_JAFBFC010000003.1"/>
</dbReference>
<sequence>MKCEWCDEEGAFEATNKVYWELPDGSRSIELISVPCIKCPACGMEHQEEDIVEKIETQLLLIDTKKLPPSMTYDEFMSVPRWLKRNYFNF</sequence>
<organism evidence="1 2">
    <name type="scientific">Priestia iocasae</name>
    <dbReference type="NCBI Taxonomy" id="2291674"/>
    <lineage>
        <taxon>Bacteria</taxon>
        <taxon>Bacillati</taxon>
        <taxon>Bacillota</taxon>
        <taxon>Bacilli</taxon>
        <taxon>Bacillales</taxon>
        <taxon>Bacillaceae</taxon>
        <taxon>Priestia</taxon>
    </lineage>
</organism>
<dbReference type="EMBL" id="JAFBFC010000003">
    <property type="protein sequence ID" value="MBM7703180.1"/>
    <property type="molecule type" value="Genomic_DNA"/>
</dbReference>
<proteinExistence type="predicted"/>
<dbReference type="NCBIfam" id="TIGR03829">
    <property type="entry name" value="YokU_near_AblA"/>
    <property type="match status" value="1"/>
</dbReference>
<dbReference type="InterPro" id="IPR022453">
    <property type="entry name" value="Znf_MqsA-type"/>
</dbReference>
<comment type="caution">
    <text evidence="1">The sequence shown here is derived from an EMBL/GenBank/DDBJ whole genome shotgun (WGS) entry which is preliminary data.</text>
</comment>